<reference evidence="3 4" key="1">
    <citation type="journal article" date="2019" name="Sci. Rep.">
        <title>Colletotrichum shisoi sp. nov., an anthracnose pathogen of Perilla frutescens in Japan: molecular phylogenetic, morphological and genomic evidence.</title>
        <authorList>
            <person name="Gan P."/>
            <person name="Tsushima A."/>
            <person name="Hiroyama R."/>
            <person name="Narusaka M."/>
            <person name="Takano Y."/>
            <person name="Narusaka Y."/>
            <person name="Kawaradani M."/>
            <person name="Damm U."/>
            <person name="Shirasu K."/>
        </authorList>
    </citation>
    <scope>NUCLEOTIDE SEQUENCE [LARGE SCALE GENOMIC DNA]</scope>
    <source>
        <strain evidence="3 4">PG-2018a</strain>
    </source>
</reference>
<gene>
    <name evidence="3" type="primary">CpaO-3</name>
    <name evidence="3" type="ORF">CSHISOI_11607</name>
</gene>
<dbReference type="PROSITE" id="PS51257">
    <property type="entry name" value="PROKAR_LIPOPROTEIN"/>
    <property type="match status" value="1"/>
</dbReference>
<dbReference type="GO" id="GO:0016491">
    <property type="term" value="F:oxidoreductase activity"/>
    <property type="evidence" value="ECO:0007669"/>
    <property type="project" value="InterPro"/>
</dbReference>
<proteinExistence type="predicted"/>
<feature type="signal peptide" evidence="1">
    <location>
        <begin position="1"/>
        <end position="18"/>
    </location>
</feature>
<dbReference type="Gene3D" id="1.10.405.20">
    <property type="match status" value="1"/>
</dbReference>
<evidence type="ECO:0000313" key="4">
    <source>
        <dbReference type="Proteomes" id="UP000326340"/>
    </source>
</evidence>
<comment type="caution">
    <text evidence="3">The sequence shown here is derived from an EMBL/GenBank/DDBJ whole genome shotgun (WGS) entry which is preliminary data.</text>
</comment>
<dbReference type="EMBL" id="PUHP01003584">
    <property type="protein sequence ID" value="TQN63830.1"/>
    <property type="molecule type" value="Genomic_DNA"/>
</dbReference>
<evidence type="ECO:0000313" key="3">
    <source>
        <dbReference type="EMBL" id="TQN63830.1"/>
    </source>
</evidence>
<dbReference type="InterPro" id="IPR036188">
    <property type="entry name" value="FAD/NAD-bd_sf"/>
</dbReference>
<feature type="domain" description="Amine oxidase" evidence="2">
    <location>
        <begin position="53"/>
        <end position="308"/>
    </location>
</feature>
<dbReference type="Pfam" id="PF01593">
    <property type="entry name" value="Amino_oxidase"/>
    <property type="match status" value="1"/>
</dbReference>
<keyword evidence="1" id="KW-0732">Signal</keyword>
<accession>A0A5Q4BA85</accession>
<keyword evidence="4" id="KW-1185">Reference proteome</keyword>
<dbReference type="Gene3D" id="3.50.50.60">
    <property type="entry name" value="FAD/NAD(P)-binding domain"/>
    <property type="match status" value="1"/>
</dbReference>
<dbReference type="Gene3D" id="3.30.70.1990">
    <property type="match status" value="1"/>
</dbReference>
<evidence type="ECO:0000256" key="1">
    <source>
        <dbReference type="SAM" id="SignalP"/>
    </source>
</evidence>
<protein>
    <submittedName>
        <fullName evidence="3">Beta-cyclopiazonate dehydrogenase</fullName>
    </submittedName>
</protein>
<dbReference type="AlphaFoldDB" id="A0A5Q4BA85"/>
<name>A0A5Q4BA85_9PEZI</name>
<feature type="chain" id="PRO_5024829525" evidence="1">
    <location>
        <begin position="19"/>
        <end position="463"/>
    </location>
</feature>
<sequence length="463" mass="49931">MRSQLLSLCALGASLISATPVGLGCYDESAFKPEDIIHRDVLVVGGGGTGTYAAVRLRDQNKTVAVVERAERLGGHVNTFRDSATGAPIDYGVQAYIQNNETIQFFERFGVQLNVSALSPFPSTVVDFKTGFVVPNASAPDPNTLVGPLTNYLSATLNFDFLAQGAYDIPENVPDDLLLPFGQFVEKYNLTEVVQVIWIFAHGVGNLLETPTLYVLQNFGQPHLLGLASGYLYAPGGNQQVYDKAGAFLGDDVLYSSVVVASKRTDEGVTAVVASATGRKLIKAKRLLLTIPPTVENLAPFDLDASETSVFEQWQDVPYYVGVISQTGLPDQTNFLNVDVAAAAALPQKPFVWRLETVGVPGYQTVKVIGEPDSSKAQGLVADAVRKVGASIGAYAGGGDFSAWEQHKNLQLHVSPEAVKAGFYRNLYALQGKRSTYYTGNAWCSDYSPLLWAFTETRILPSL</sequence>
<organism evidence="3 4">
    <name type="scientific">Colletotrichum shisoi</name>
    <dbReference type="NCBI Taxonomy" id="2078593"/>
    <lineage>
        <taxon>Eukaryota</taxon>
        <taxon>Fungi</taxon>
        <taxon>Dikarya</taxon>
        <taxon>Ascomycota</taxon>
        <taxon>Pezizomycotina</taxon>
        <taxon>Sordariomycetes</taxon>
        <taxon>Hypocreomycetidae</taxon>
        <taxon>Glomerellales</taxon>
        <taxon>Glomerellaceae</taxon>
        <taxon>Colletotrichum</taxon>
        <taxon>Colletotrichum destructivum species complex</taxon>
    </lineage>
</organism>
<dbReference type="OrthoDB" id="68575at2759"/>
<dbReference type="SUPFAM" id="SSF51905">
    <property type="entry name" value="FAD/NAD(P)-binding domain"/>
    <property type="match status" value="1"/>
</dbReference>
<evidence type="ECO:0000259" key="2">
    <source>
        <dbReference type="Pfam" id="PF01593"/>
    </source>
</evidence>
<dbReference type="Proteomes" id="UP000326340">
    <property type="component" value="Unassembled WGS sequence"/>
</dbReference>
<dbReference type="InterPro" id="IPR002937">
    <property type="entry name" value="Amino_oxidase"/>
</dbReference>